<evidence type="ECO:0000313" key="1">
    <source>
        <dbReference type="EMBL" id="CAD7455024.1"/>
    </source>
</evidence>
<protein>
    <submittedName>
        <fullName evidence="1">Uncharacterized protein</fullName>
    </submittedName>
</protein>
<proteinExistence type="predicted"/>
<name>A0A7R9IBT4_9NEOP</name>
<organism evidence="1">
    <name type="scientific">Timema tahoe</name>
    <dbReference type="NCBI Taxonomy" id="61484"/>
    <lineage>
        <taxon>Eukaryota</taxon>
        <taxon>Metazoa</taxon>
        <taxon>Ecdysozoa</taxon>
        <taxon>Arthropoda</taxon>
        <taxon>Hexapoda</taxon>
        <taxon>Insecta</taxon>
        <taxon>Pterygota</taxon>
        <taxon>Neoptera</taxon>
        <taxon>Polyneoptera</taxon>
        <taxon>Phasmatodea</taxon>
        <taxon>Timematodea</taxon>
        <taxon>Timematoidea</taxon>
        <taxon>Timematidae</taxon>
        <taxon>Timema</taxon>
    </lineage>
</organism>
<reference evidence="1" key="1">
    <citation type="submission" date="2020-11" db="EMBL/GenBank/DDBJ databases">
        <authorList>
            <person name="Tran Van P."/>
        </authorList>
    </citation>
    <scope>NUCLEOTIDE SEQUENCE</scope>
</reference>
<sequence>MSTDSIDKLYKLFGILADAKDKIGEEKHKSKVNVVGMRDIRNVCGQTHMDRVSNEWVRFEIEFNMSM</sequence>
<gene>
    <name evidence="1" type="ORF">TTEB3V08_LOCUS3111</name>
</gene>
<accession>A0A7R9IBT4</accession>
<dbReference type="EMBL" id="OE000779">
    <property type="protein sequence ID" value="CAD7455024.1"/>
    <property type="molecule type" value="Genomic_DNA"/>
</dbReference>
<dbReference type="AlphaFoldDB" id="A0A7R9IBT4"/>